<comment type="caution">
    <text evidence="1">The sequence shown here is derived from an EMBL/GenBank/DDBJ whole genome shotgun (WGS) entry which is preliminary data.</text>
</comment>
<sequence length="97" mass="10808">MNHFPLLFLGTTNVPSRISSHSGFPKVAFRSRNSKICKSPVIAILFSGKKEKGRGENGALLNYSLPRGVELKMAPALHRMRFTRTPKQKKEITALPC</sequence>
<gene>
    <name evidence="1" type="ORF">CEXT_289841</name>
</gene>
<dbReference type="EMBL" id="BPLR01020630">
    <property type="protein sequence ID" value="GIX80892.1"/>
    <property type="molecule type" value="Genomic_DNA"/>
</dbReference>
<reference evidence="1 2" key="1">
    <citation type="submission" date="2021-06" db="EMBL/GenBank/DDBJ databases">
        <title>Caerostris extrusa draft genome.</title>
        <authorList>
            <person name="Kono N."/>
            <person name="Arakawa K."/>
        </authorList>
    </citation>
    <scope>NUCLEOTIDE SEQUENCE [LARGE SCALE GENOMIC DNA]</scope>
</reference>
<dbReference type="Proteomes" id="UP001054945">
    <property type="component" value="Unassembled WGS sequence"/>
</dbReference>
<organism evidence="1 2">
    <name type="scientific">Caerostris extrusa</name>
    <name type="common">Bark spider</name>
    <name type="synonym">Caerostris bankana</name>
    <dbReference type="NCBI Taxonomy" id="172846"/>
    <lineage>
        <taxon>Eukaryota</taxon>
        <taxon>Metazoa</taxon>
        <taxon>Ecdysozoa</taxon>
        <taxon>Arthropoda</taxon>
        <taxon>Chelicerata</taxon>
        <taxon>Arachnida</taxon>
        <taxon>Araneae</taxon>
        <taxon>Araneomorphae</taxon>
        <taxon>Entelegynae</taxon>
        <taxon>Araneoidea</taxon>
        <taxon>Araneidae</taxon>
        <taxon>Caerostris</taxon>
    </lineage>
</organism>
<name>A0AAV4NBI9_CAEEX</name>
<dbReference type="AlphaFoldDB" id="A0AAV4NBI9"/>
<evidence type="ECO:0000313" key="2">
    <source>
        <dbReference type="Proteomes" id="UP001054945"/>
    </source>
</evidence>
<proteinExistence type="predicted"/>
<keyword evidence="2" id="KW-1185">Reference proteome</keyword>
<evidence type="ECO:0000313" key="1">
    <source>
        <dbReference type="EMBL" id="GIX80892.1"/>
    </source>
</evidence>
<protein>
    <submittedName>
        <fullName evidence="1">Uncharacterized protein</fullName>
    </submittedName>
</protein>
<accession>A0AAV4NBI9</accession>